<accession>A0A9P3G8U1</accession>
<evidence type="ECO:0000256" key="4">
    <source>
        <dbReference type="RuleBase" id="RU000363"/>
    </source>
</evidence>
<evidence type="ECO:0000256" key="3">
    <source>
        <dbReference type="ARBA" id="ARBA00023002"/>
    </source>
</evidence>
<evidence type="ECO:0000256" key="2">
    <source>
        <dbReference type="ARBA" id="ARBA00022857"/>
    </source>
</evidence>
<evidence type="ECO:0000256" key="5">
    <source>
        <dbReference type="SAM" id="MobiDB-lite"/>
    </source>
</evidence>
<keyword evidence="3" id="KW-0560">Oxidoreductase</keyword>
<dbReference type="PRINTS" id="PR00081">
    <property type="entry name" value="GDHRDH"/>
</dbReference>
<dbReference type="InterPro" id="IPR057326">
    <property type="entry name" value="KR_dom"/>
</dbReference>
<evidence type="ECO:0000256" key="1">
    <source>
        <dbReference type="ARBA" id="ARBA00006484"/>
    </source>
</evidence>
<evidence type="ECO:0000313" key="7">
    <source>
        <dbReference type="EMBL" id="GJE89565.1"/>
    </source>
</evidence>
<dbReference type="OrthoDB" id="3819888at2759"/>
<sequence length="317" mass="34012">MAALDEMTTAPKTGPHIEERELLRTANADFAVRRLFDVAGWSVVVTGGATGIGLMIAQAFANNGARVYITGRRPGVLATAAETWGAALAHPQGALVPLVADITDKASIQALADEVLEREGRLDVLVNNAGVSRGHSDTERGREGARALRDALWGERWEDWEATFRTNVIGHFFTSVAFLPALAAARRPGHAPCVINIASMSGITRSTQHHFNYNVSKAAVIQLTNLLAQEFSQAGVGLRVNSIAPGIFPSQMTTDGKDGQNKSVIEGGEEYGRRNGIPANRAGSERDMAQTALYIACNQYLWGQTIPVEGGWLLKNP</sequence>
<dbReference type="InterPro" id="IPR036291">
    <property type="entry name" value="NAD(P)-bd_dom_sf"/>
</dbReference>
<keyword evidence="8" id="KW-1185">Reference proteome</keyword>
<dbReference type="SMART" id="SM00822">
    <property type="entry name" value="PKS_KR"/>
    <property type="match status" value="1"/>
</dbReference>
<dbReference type="PANTHER" id="PTHR43618">
    <property type="entry name" value="7-ALPHA-HYDROXYSTEROID DEHYDROGENASE"/>
    <property type="match status" value="1"/>
</dbReference>
<reference evidence="7 8" key="1">
    <citation type="submission" date="2021-08" db="EMBL/GenBank/DDBJ databases">
        <title>Draft Genome Sequence of Phanerochaete sordida strain YK-624.</title>
        <authorList>
            <person name="Mori T."/>
            <person name="Dohra H."/>
            <person name="Suzuki T."/>
            <person name="Kawagishi H."/>
            <person name="Hirai H."/>
        </authorList>
    </citation>
    <scope>NUCLEOTIDE SEQUENCE [LARGE SCALE GENOMIC DNA]</scope>
    <source>
        <strain evidence="7 8">YK-624</strain>
    </source>
</reference>
<gene>
    <name evidence="7" type="ORF">PsYK624_056680</name>
</gene>
<evidence type="ECO:0000313" key="8">
    <source>
        <dbReference type="Proteomes" id="UP000703269"/>
    </source>
</evidence>
<dbReference type="SUPFAM" id="SSF51735">
    <property type="entry name" value="NAD(P)-binding Rossmann-fold domains"/>
    <property type="match status" value="1"/>
</dbReference>
<evidence type="ECO:0000259" key="6">
    <source>
        <dbReference type="SMART" id="SM00822"/>
    </source>
</evidence>
<keyword evidence="2" id="KW-0521">NADP</keyword>
<comment type="similarity">
    <text evidence="1 4">Belongs to the short-chain dehydrogenases/reductases (SDR) family.</text>
</comment>
<name>A0A9P3G8U1_9APHY</name>
<dbReference type="PANTHER" id="PTHR43618:SF4">
    <property type="entry name" value="SHORT CHAIN DEHYDROGENASE_REDUCTASE FAMILY (AFU_ORTHOLOGUE AFUA_7G04540)"/>
    <property type="match status" value="1"/>
</dbReference>
<dbReference type="GO" id="GO:0016491">
    <property type="term" value="F:oxidoreductase activity"/>
    <property type="evidence" value="ECO:0007669"/>
    <property type="project" value="UniProtKB-KW"/>
</dbReference>
<protein>
    <submittedName>
        <fullName evidence="7">NAD(P)-dependent dehydrogenase</fullName>
    </submittedName>
</protein>
<dbReference type="Gene3D" id="3.40.50.720">
    <property type="entry name" value="NAD(P)-binding Rossmann-like Domain"/>
    <property type="match status" value="1"/>
</dbReference>
<dbReference type="PRINTS" id="PR00080">
    <property type="entry name" value="SDRFAMILY"/>
</dbReference>
<dbReference type="InterPro" id="IPR002347">
    <property type="entry name" value="SDR_fam"/>
</dbReference>
<dbReference type="Pfam" id="PF00106">
    <property type="entry name" value="adh_short"/>
    <property type="match status" value="1"/>
</dbReference>
<proteinExistence type="inferred from homology"/>
<feature type="domain" description="Ketoreductase" evidence="6">
    <location>
        <begin position="41"/>
        <end position="203"/>
    </location>
</feature>
<dbReference type="Proteomes" id="UP000703269">
    <property type="component" value="Unassembled WGS sequence"/>
</dbReference>
<feature type="region of interest" description="Disordered" evidence="5">
    <location>
        <begin position="249"/>
        <end position="283"/>
    </location>
</feature>
<dbReference type="AlphaFoldDB" id="A0A9P3G8U1"/>
<dbReference type="InterPro" id="IPR052178">
    <property type="entry name" value="Sec_Metab_Biosynth_SDR"/>
</dbReference>
<dbReference type="EMBL" id="BPQB01000013">
    <property type="protein sequence ID" value="GJE89565.1"/>
    <property type="molecule type" value="Genomic_DNA"/>
</dbReference>
<organism evidence="7 8">
    <name type="scientific">Phanerochaete sordida</name>
    <dbReference type="NCBI Taxonomy" id="48140"/>
    <lineage>
        <taxon>Eukaryota</taxon>
        <taxon>Fungi</taxon>
        <taxon>Dikarya</taxon>
        <taxon>Basidiomycota</taxon>
        <taxon>Agaricomycotina</taxon>
        <taxon>Agaricomycetes</taxon>
        <taxon>Polyporales</taxon>
        <taxon>Phanerochaetaceae</taxon>
        <taxon>Phanerochaete</taxon>
    </lineage>
</organism>
<comment type="caution">
    <text evidence="7">The sequence shown here is derived from an EMBL/GenBank/DDBJ whole genome shotgun (WGS) entry which is preliminary data.</text>
</comment>